<protein>
    <recommendedName>
        <fullName evidence="9">Transcription factor domain-containing protein</fullName>
    </recommendedName>
</protein>
<feature type="compositionally biased region" description="Basic and acidic residues" evidence="6">
    <location>
        <begin position="144"/>
        <end position="157"/>
    </location>
</feature>
<dbReference type="GO" id="GO:0046872">
    <property type="term" value="F:metal ion binding"/>
    <property type="evidence" value="ECO:0007669"/>
    <property type="project" value="UniProtKB-KW"/>
</dbReference>
<sequence length="610" mass="67946">MPLQTTGEDAGFSALILAAQQHQLMPLGSTATPFLNDHSMGDGPLGAIVASSGLINASPGTRMTDSNAYTVPSISESTSGLDNQLPYWGFGGDDFDSLSFVNTEGFEDLNLSFLNAIGEYPLQPVLGVMTEEVRDTSVPPPNLESRHPHERTGSEKETAIQRSWYTYVGHVPSGDGTLEPVQPELQVDEDRRRDLTTRLQPRVQPGSLPSTSFLWDTLIAGHEAESFLAFQASIIGQVFGISVGRPKDLMQVQLFHGSMIVWARKLKLFDAKRPDIGLAGLQGKQLDESWRKWIHQEEKRRSLHALLLLDSEIAAMFHHGPAVRKQWSQLPRLSSKESFAAGTPSTWWKVMIKEAEARNLSPARAPDFYLSPKGSVDVELPEIANEVELYVQLERIGSTACESSDLSTAQESRAVLECQSLLSLWLSRYCTTPAFQVQEQSLMMLWHSIFIRMYSDLDMLEIATGRDGPKAAKEAEETVKSWARSPEAARSALHCMLVQRQFAHMPIGKECPLHTAACLFRSGIVWYSYVRFGCNNRFIAKEQGHMREFQSLKLDLDRIFLEEMSSRVGKPLELIVLKTVDLLQRITHWKVADRLASTLLALLDGGHGLS</sequence>
<accession>A0AAJ0D540</accession>
<keyword evidence="5" id="KW-0539">Nucleus</keyword>
<evidence type="ECO:0008006" key="9">
    <source>
        <dbReference type="Google" id="ProtNLM"/>
    </source>
</evidence>
<name>A0AAJ0D540_9PEZI</name>
<reference evidence="7" key="1">
    <citation type="submission" date="2023-04" db="EMBL/GenBank/DDBJ databases">
        <title>Black Yeasts Isolated from many extreme environments.</title>
        <authorList>
            <person name="Coleine C."/>
            <person name="Stajich J.E."/>
            <person name="Selbmann L."/>
        </authorList>
    </citation>
    <scope>NUCLEOTIDE SEQUENCE</scope>
    <source>
        <strain evidence="7">CCFEE 5312</strain>
    </source>
</reference>
<evidence type="ECO:0000256" key="4">
    <source>
        <dbReference type="ARBA" id="ARBA00023163"/>
    </source>
</evidence>
<keyword evidence="1" id="KW-0479">Metal-binding</keyword>
<evidence type="ECO:0000256" key="1">
    <source>
        <dbReference type="ARBA" id="ARBA00022723"/>
    </source>
</evidence>
<dbReference type="PANTHER" id="PTHR47660">
    <property type="entry name" value="TRANSCRIPTION FACTOR WITH C2H2 AND ZN(2)-CYS(6) DNA BINDING DOMAIN (EUROFUNG)-RELATED-RELATED"/>
    <property type="match status" value="1"/>
</dbReference>
<evidence type="ECO:0000256" key="6">
    <source>
        <dbReference type="SAM" id="MobiDB-lite"/>
    </source>
</evidence>
<dbReference type="AlphaFoldDB" id="A0AAJ0D540"/>
<keyword evidence="8" id="KW-1185">Reference proteome</keyword>
<keyword evidence="2" id="KW-0862">Zinc</keyword>
<evidence type="ECO:0000313" key="7">
    <source>
        <dbReference type="EMBL" id="KAK3045929.1"/>
    </source>
</evidence>
<evidence type="ECO:0000256" key="5">
    <source>
        <dbReference type="ARBA" id="ARBA00023242"/>
    </source>
</evidence>
<evidence type="ECO:0000256" key="3">
    <source>
        <dbReference type="ARBA" id="ARBA00023015"/>
    </source>
</evidence>
<evidence type="ECO:0000256" key="2">
    <source>
        <dbReference type="ARBA" id="ARBA00022833"/>
    </source>
</evidence>
<feature type="region of interest" description="Disordered" evidence="6">
    <location>
        <begin position="135"/>
        <end position="157"/>
    </location>
</feature>
<dbReference type="PANTHER" id="PTHR47660:SF2">
    <property type="entry name" value="TRANSCRIPTION FACTOR WITH C2H2 AND ZN(2)-CYS(6) DNA BINDING DOMAIN (EUROFUNG)"/>
    <property type="match status" value="1"/>
</dbReference>
<gene>
    <name evidence="7" type="ORF">LTR09_012538</name>
</gene>
<comment type="caution">
    <text evidence="7">The sequence shown here is derived from an EMBL/GenBank/DDBJ whole genome shotgun (WGS) entry which is preliminary data.</text>
</comment>
<proteinExistence type="predicted"/>
<evidence type="ECO:0000313" key="8">
    <source>
        <dbReference type="Proteomes" id="UP001271007"/>
    </source>
</evidence>
<dbReference type="EMBL" id="JAWDJX010000133">
    <property type="protein sequence ID" value="KAK3045929.1"/>
    <property type="molecule type" value="Genomic_DNA"/>
</dbReference>
<organism evidence="7 8">
    <name type="scientific">Extremus antarcticus</name>
    <dbReference type="NCBI Taxonomy" id="702011"/>
    <lineage>
        <taxon>Eukaryota</taxon>
        <taxon>Fungi</taxon>
        <taxon>Dikarya</taxon>
        <taxon>Ascomycota</taxon>
        <taxon>Pezizomycotina</taxon>
        <taxon>Dothideomycetes</taxon>
        <taxon>Dothideomycetidae</taxon>
        <taxon>Mycosphaerellales</taxon>
        <taxon>Extremaceae</taxon>
        <taxon>Extremus</taxon>
    </lineage>
</organism>
<dbReference type="Proteomes" id="UP001271007">
    <property type="component" value="Unassembled WGS sequence"/>
</dbReference>
<keyword evidence="4" id="KW-0804">Transcription</keyword>
<keyword evidence="3" id="KW-0805">Transcription regulation</keyword>